<evidence type="ECO:0000256" key="5">
    <source>
        <dbReference type="ARBA" id="ARBA00022598"/>
    </source>
</evidence>
<sequence>MSTRDFLVELGTEELPPKALKNLSNAFAQGIEQGLKDAGLTMGAIEQFAAPRRLAVRISELPEQQADQEEVLYGPPANIAFDADGKPTKAALGFAARAGADASELKTAPDSDKKNAGKLMLERTIKGKNTTELLAAIVQNSLDKLPIPKRMRWGSSRIEFVRPVQWLVMLFGNDVVDAEALGLKAGNTSRGHRFHAPGEIVIEHPSEYQDKLRAAYVMASFSERGTLIKEQVTAEGKKLGGEAVISDDLLDEVTALNEWPVALAGSFDEDFLRVPPEALVSSMKEHQKYFHVMKDGKLLPNFITIANIESKDPQQVISGNEKVIRPRLSDAAFFWDTDRKNPLASRFPKLENVVWVNGLGSTADKTRRISVLASKIAEHIGADVALVQRAAHLCKNDLVSNMVTEFTDLQGLAGKYYAEHDGEPADVAAAMVEQYMPAFAGDALPATQTGTLIALADRLDSLVGLFGTGQLPTGSKDPFALRRASLGVLRLLVEKQINIDLGDLIDWALANEWATELRADTKATLTEYMLDRFSAWYQDENIPTGVFQSVRALGVTNALDINRRVQAVFTFGKLEAAQALAAANKRVSNILAKNGGENVEAKVNAELLQQAEEKALAEQVAAKKAVVEPLLANGDYSAALTELAGLREVVDAFFDNVMVIADDEAVKNNRLALLKQLSGLFMAIADISVL</sequence>
<dbReference type="HAMAP" id="MF_00255">
    <property type="entry name" value="Gly_tRNA_synth_beta"/>
    <property type="match status" value="1"/>
</dbReference>
<keyword evidence="8" id="KW-0648">Protein biosynthesis</keyword>
<dbReference type="GO" id="GO:0006420">
    <property type="term" value="P:arginyl-tRNA aminoacylation"/>
    <property type="evidence" value="ECO:0007669"/>
    <property type="project" value="InterPro"/>
</dbReference>
<dbReference type="Gene3D" id="1.10.730.10">
    <property type="entry name" value="Isoleucyl-tRNA Synthetase, Domain 1"/>
    <property type="match status" value="1"/>
</dbReference>
<dbReference type="GO" id="GO:0006426">
    <property type="term" value="P:glycyl-tRNA aminoacylation"/>
    <property type="evidence" value="ECO:0007669"/>
    <property type="project" value="InterPro"/>
</dbReference>
<dbReference type="EC" id="6.1.1.14" evidence="3"/>
<comment type="similarity">
    <text evidence="2">Belongs to the class-II aminoacyl-tRNA synthetase family.</text>
</comment>
<evidence type="ECO:0000313" key="12">
    <source>
        <dbReference type="EMBL" id="CUS42400.1"/>
    </source>
</evidence>
<dbReference type="PROSITE" id="PS50861">
    <property type="entry name" value="AA_TRNA_LIGASE_II_GLYAB"/>
    <property type="match status" value="1"/>
</dbReference>
<dbReference type="PRINTS" id="PR01045">
    <property type="entry name" value="TRNASYNTHGB"/>
</dbReference>
<dbReference type="Pfam" id="PF02092">
    <property type="entry name" value="tRNA_synt_2f"/>
    <property type="match status" value="1"/>
</dbReference>
<name>A0A160TD30_9ZZZZ</name>
<evidence type="ECO:0000256" key="10">
    <source>
        <dbReference type="ARBA" id="ARBA00047937"/>
    </source>
</evidence>
<evidence type="ECO:0000256" key="3">
    <source>
        <dbReference type="ARBA" id="ARBA00012829"/>
    </source>
</evidence>
<evidence type="ECO:0000259" key="11">
    <source>
        <dbReference type="SMART" id="SM00836"/>
    </source>
</evidence>
<dbReference type="InterPro" id="IPR006194">
    <property type="entry name" value="Gly-tRNA-synth_heterodimer"/>
</dbReference>
<protein>
    <recommendedName>
        <fullName evidence="3">glycine--tRNA ligase</fullName>
        <ecNumber evidence="3">6.1.1.14</ecNumber>
    </recommendedName>
</protein>
<evidence type="ECO:0000256" key="9">
    <source>
        <dbReference type="ARBA" id="ARBA00023146"/>
    </source>
</evidence>
<evidence type="ECO:0000256" key="6">
    <source>
        <dbReference type="ARBA" id="ARBA00022741"/>
    </source>
</evidence>
<evidence type="ECO:0000256" key="7">
    <source>
        <dbReference type="ARBA" id="ARBA00022840"/>
    </source>
</evidence>
<keyword evidence="6" id="KW-0547">Nucleotide-binding</keyword>
<keyword evidence="9 12" id="KW-0030">Aminoacyl-tRNA synthetase</keyword>
<dbReference type="NCBIfam" id="TIGR00211">
    <property type="entry name" value="glyS"/>
    <property type="match status" value="1"/>
</dbReference>
<keyword evidence="4" id="KW-0963">Cytoplasm</keyword>
<dbReference type="InterPro" id="IPR015944">
    <property type="entry name" value="Gly-tRNA-synth_bsu"/>
</dbReference>
<dbReference type="PANTHER" id="PTHR30075">
    <property type="entry name" value="GLYCYL-TRNA SYNTHETASE"/>
    <property type="match status" value="1"/>
</dbReference>
<dbReference type="GO" id="GO:0004820">
    <property type="term" value="F:glycine-tRNA ligase activity"/>
    <property type="evidence" value="ECO:0007669"/>
    <property type="project" value="UniProtKB-EC"/>
</dbReference>
<dbReference type="Pfam" id="PF05746">
    <property type="entry name" value="DALR_1"/>
    <property type="match status" value="1"/>
</dbReference>
<organism evidence="12">
    <name type="scientific">hydrothermal vent metagenome</name>
    <dbReference type="NCBI Taxonomy" id="652676"/>
    <lineage>
        <taxon>unclassified sequences</taxon>
        <taxon>metagenomes</taxon>
        <taxon>ecological metagenomes</taxon>
    </lineage>
</organism>
<evidence type="ECO:0000256" key="8">
    <source>
        <dbReference type="ARBA" id="ARBA00022917"/>
    </source>
</evidence>
<dbReference type="SMART" id="SM00836">
    <property type="entry name" value="DALR_1"/>
    <property type="match status" value="1"/>
</dbReference>
<dbReference type="PANTHER" id="PTHR30075:SF2">
    <property type="entry name" value="GLYCINE--TRNA LIGASE, CHLOROPLASTIC_MITOCHONDRIAL 2"/>
    <property type="match status" value="1"/>
</dbReference>
<accession>A0A160TD30</accession>
<dbReference type="GO" id="GO:0005829">
    <property type="term" value="C:cytosol"/>
    <property type="evidence" value="ECO:0007669"/>
    <property type="project" value="TreeGrafter"/>
</dbReference>
<dbReference type="InterPro" id="IPR008909">
    <property type="entry name" value="DALR_anticod-bd"/>
</dbReference>
<comment type="subcellular location">
    <subcellularLocation>
        <location evidence="1">Cytoplasm</location>
    </subcellularLocation>
</comment>
<evidence type="ECO:0000256" key="2">
    <source>
        <dbReference type="ARBA" id="ARBA00008226"/>
    </source>
</evidence>
<gene>
    <name evidence="12" type="ORF">MGWOODY_Tha2524</name>
</gene>
<dbReference type="SUPFAM" id="SSF109604">
    <property type="entry name" value="HD-domain/PDEase-like"/>
    <property type="match status" value="1"/>
</dbReference>
<keyword evidence="7" id="KW-0067">ATP-binding</keyword>
<reference evidence="12" key="1">
    <citation type="submission" date="2015-10" db="EMBL/GenBank/DDBJ databases">
        <authorList>
            <person name="Gilbert D.G."/>
        </authorList>
    </citation>
    <scope>NUCLEOTIDE SEQUENCE</scope>
</reference>
<evidence type="ECO:0000256" key="1">
    <source>
        <dbReference type="ARBA" id="ARBA00004496"/>
    </source>
</evidence>
<keyword evidence="5 12" id="KW-0436">Ligase</keyword>
<dbReference type="GO" id="GO:0004814">
    <property type="term" value="F:arginine-tRNA ligase activity"/>
    <property type="evidence" value="ECO:0007669"/>
    <property type="project" value="InterPro"/>
</dbReference>
<evidence type="ECO:0000256" key="4">
    <source>
        <dbReference type="ARBA" id="ARBA00022490"/>
    </source>
</evidence>
<comment type="catalytic activity">
    <reaction evidence="10">
        <text>tRNA(Gly) + glycine + ATP = glycyl-tRNA(Gly) + AMP + diphosphate</text>
        <dbReference type="Rhea" id="RHEA:16013"/>
        <dbReference type="Rhea" id="RHEA-COMP:9664"/>
        <dbReference type="Rhea" id="RHEA-COMP:9683"/>
        <dbReference type="ChEBI" id="CHEBI:30616"/>
        <dbReference type="ChEBI" id="CHEBI:33019"/>
        <dbReference type="ChEBI" id="CHEBI:57305"/>
        <dbReference type="ChEBI" id="CHEBI:78442"/>
        <dbReference type="ChEBI" id="CHEBI:78522"/>
        <dbReference type="ChEBI" id="CHEBI:456215"/>
        <dbReference type="EC" id="6.1.1.14"/>
    </reaction>
</comment>
<feature type="domain" description="DALR anticodon binding" evidence="11">
    <location>
        <begin position="586"/>
        <end position="682"/>
    </location>
</feature>
<dbReference type="GO" id="GO:0005524">
    <property type="term" value="F:ATP binding"/>
    <property type="evidence" value="ECO:0007669"/>
    <property type="project" value="UniProtKB-KW"/>
</dbReference>
<dbReference type="AlphaFoldDB" id="A0A160TD30"/>
<proteinExistence type="inferred from homology"/>
<dbReference type="EMBL" id="CZQC01000065">
    <property type="protein sequence ID" value="CUS42400.1"/>
    <property type="molecule type" value="Genomic_DNA"/>
</dbReference>